<dbReference type="InterPro" id="IPR032055">
    <property type="entry name" value="TMEM72"/>
</dbReference>
<name>A0A914X9Z5_9BILA</name>
<evidence type="ECO:0000256" key="2">
    <source>
        <dbReference type="SAM" id="Phobius"/>
    </source>
</evidence>
<keyword evidence="2" id="KW-0812">Transmembrane</keyword>
<feature type="transmembrane region" description="Helical" evidence="2">
    <location>
        <begin position="71"/>
        <end position="95"/>
    </location>
</feature>
<feature type="region of interest" description="Disordered" evidence="1">
    <location>
        <begin position="174"/>
        <end position="194"/>
    </location>
</feature>
<feature type="transmembrane region" description="Helical" evidence="2">
    <location>
        <begin position="38"/>
        <end position="59"/>
    </location>
</feature>
<keyword evidence="2" id="KW-0472">Membrane</keyword>
<organism evidence="3 5">
    <name type="scientific">Plectus sambesii</name>
    <dbReference type="NCBI Taxonomy" id="2011161"/>
    <lineage>
        <taxon>Eukaryota</taxon>
        <taxon>Metazoa</taxon>
        <taxon>Ecdysozoa</taxon>
        <taxon>Nematoda</taxon>
        <taxon>Chromadorea</taxon>
        <taxon>Plectida</taxon>
        <taxon>Plectina</taxon>
        <taxon>Plectoidea</taxon>
        <taxon>Plectidae</taxon>
        <taxon>Plectus</taxon>
    </lineage>
</organism>
<proteinExistence type="predicted"/>
<dbReference type="Pfam" id="PF16054">
    <property type="entry name" value="TMEM72"/>
    <property type="match status" value="1"/>
</dbReference>
<sequence length="194" mass="21338">MGGSSSNQGQPVVQPTIRADGLQEYGATYMYRHPSCKYLSVIRTIFGLLTILAIFGGGVDALLNLRNALTGTYLCIIGVPVFLLELSVIIVKCCGRDGFCCRIWNFLLGFDKWKRGILYILFSVVVYIPGLLTFWGVMAGIALDTTGVLYLAKPWQMKKAATYVIDPTRIQQPISTGSYQNDPGEILDPSRSIS</sequence>
<accession>A0A914X9Z5</accession>
<dbReference type="WBParaSite" id="PSAMB.scaffold7436size7650.g30060.t1">
    <property type="protein sequence ID" value="PSAMB.scaffold7436size7650.g30060.t1"/>
    <property type="gene ID" value="PSAMB.scaffold7436size7650.g30060"/>
</dbReference>
<dbReference type="Proteomes" id="UP000887566">
    <property type="component" value="Unplaced"/>
</dbReference>
<dbReference type="AlphaFoldDB" id="A0A914X9Z5"/>
<dbReference type="PANTHER" id="PTHR28474:SF1">
    <property type="entry name" value="TRANSMEMBRANE PROTEIN 72"/>
    <property type="match status" value="1"/>
</dbReference>
<keyword evidence="2" id="KW-1133">Transmembrane helix</keyword>
<evidence type="ECO:0000313" key="5">
    <source>
        <dbReference type="WBParaSite" id="PSAMB.scaffold7445size7634.g30109.t1"/>
    </source>
</evidence>
<feature type="transmembrane region" description="Helical" evidence="2">
    <location>
        <begin position="116"/>
        <end position="143"/>
    </location>
</feature>
<reference evidence="4 5" key="1">
    <citation type="submission" date="2022-11" db="UniProtKB">
        <authorList>
            <consortium name="WormBaseParasite"/>
        </authorList>
    </citation>
    <scope>IDENTIFICATION</scope>
</reference>
<protein>
    <submittedName>
        <fullName evidence="4 5">Uncharacterized protein</fullName>
    </submittedName>
</protein>
<evidence type="ECO:0000256" key="1">
    <source>
        <dbReference type="SAM" id="MobiDB-lite"/>
    </source>
</evidence>
<keyword evidence="3" id="KW-1185">Reference proteome</keyword>
<evidence type="ECO:0000313" key="4">
    <source>
        <dbReference type="WBParaSite" id="PSAMB.scaffold7436size7650.g30060.t1"/>
    </source>
</evidence>
<dbReference type="WBParaSite" id="PSAMB.scaffold7445size7634.g30109.t1">
    <property type="protein sequence ID" value="PSAMB.scaffold7445size7634.g30109.t1"/>
    <property type="gene ID" value="PSAMB.scaffold7445size7634.g30109"/>
</dbReference>
<evidence type="ECO:0000313" key="3">
    <source>
        <dbReference type="Proteomes" id="UP000887566"/>
    </source>
</evidence>
<dbReference type="PANTHER" id="PTHR28474">
    <property type="entry name" value="TRANSMEMBRANE PROTEIN 72"/>
    <property type="match status" value="1"/>
</dbReference>